<proteinExistence type="predicted"/>
<dbReference type="GO" id="GO:0016020">
    <property type="term" value="C:membrane"/>
    <property type="evidence" value="ECO:0007669"/>
    <property type="project" value="UniProtKB-SubCell"/>
</dbReference>
<evidence type="ECO:0000256" key="1">
    <source>
        <dbReference type="ARBA" id="ARBA00004370"/>
    </source>
</evidence>
<feature type="domain" description="DOMON" evidence="9">
    <location>
        <begin position="72"/>
        <end position="187"/>
    </location>
</feature>
<dbReference type="EMBL" id="JAVXUO010000265">
    <property type="protein sequence ID" value="KAK2993871.1"/>
    <property type="molecule type" value="Genomic_DNA"/>
</dbReference>
<dbReference type="InterPro" id="IPR045266">
    <property type="entry name" value="DOH_DOMON"/>
</dbReference>
<comment type="caution">
    <text evidence="11">The sequence shown here is derived from an EMBL/GenBank/DDBJ whole genome shotgun (WGS) entry which is preliminary data.</text>
</comment>
<feature type="domain" description="Cytochrome b561" evidence="10">
    <location>
        <begin position="197"/>
        <end position="393"/>
    </location>
</feature>
<dbReference type="Pfam" id="PF03188">
    <property type="entry name" value="Cytochrom_B561"/>
    <property type="match status" value="1"/>
</dbReference>
<keyword evidence="2" id="KW-0813">Transport</keyword>
<name>A0AA88UTJ6_9ASTE</name>
<evidence type="ECO:0000313" key="12">
    <source>
        <dbReference type="Proteomes" id="UP001187471"/>
    </source>
</evidence>
<evidence type="ECO:0000256" key="3">
    <source>
        <dbReference type="ARBA" id="ARBA00022692"/>
    </source>
</evidence>
<evidence type="ECO:0000259" key="10">
    <source>
        <dbReference type="PROSITE" id="PS50939"/>
    </source>
</evidence>
<dbReference type="AlphaFoldDB" id="A0AA88UTJ6"/>
<evidence type="ECO:0000256" key="8">
    <source>
        <dbReference type="SAM" id="Phobius"/>
    </source>
</evidence>
<keyword evidence="7 8" id="KW-0472">Membrane</keyword>
<dbReference type="Proteomes" id="UP001187471">
    <property type="component" value="Unassembled WGS sequence"/>
</dbReference>
<dbReference type="PROSITE" id="PS50836">
    <property type="entry name" value="DOMON"/>
    <property type="match status" value="1"/>
</dbReference>
<feature type="transmembrane region" description="Helical" evidence="8">
    <location>
        <begin position="334"/>
        <end position="357"/>
    </location>
</feature>
<reference evidence="11" key="1">
    <citation type="submission" date="2022-12" db="EMBL/GenBank/DDBJ databases">
        <title>Draft genome assemblies for two species of Escallonia (Escalloniales).</title>
        <authorList>
            <person name="Chanderbali A."/>
            <person name="Dervinis C."/>
            <person name="Anghel I."/>
            <person name="Soltis D."/>
            <person name="Soltis P."/>
            <person name="Zapata F."/>
        </authorList>
    </citation>
    <scope>NUCLEOTIDE SEQUENCE</scope>
    <source>
        <strain evidence="11">UCBG92.1500</strain>
        <tissue evidence="11">Leaf</tissue>
    </source>
</reference>
<dbReference type="Pfam" id="PF03351">
    <property type="entry name" value="DOMON"/>
    <property type="match status" value="1"/>
</dbReference>
<feature type="transmembrane region" description="Helical" evidence="8">
    <location>
        <begin position="304"/>
        <end position="322"/>
    </location>
</feature>
<dbReference type="CDD" id="cd09631">
    <property type="entry name" value="DOMON_DOH"/>
    <property type="match status" value="1"/>
</dbReference>
<evidence type="ECO:0000256" key="2">
    <source>
        <dbReference type="ARBA" id="ARBA00022448"/>
    </source>
</evidence>
<dbReference type="PROSITE" id="PS50939">
    <property type="entry name" value="CYTOCHROME_B561"/>
    <property type="match status" value="1"/>
</dbReference>
<dbReference type="PANTHER" id="PTHR23130:SF115">
    <property type="entry name" value="OS01G0680900 PROTEIN"/>
    <property type="match status" value="1"/>
</dbReference>
<protein>
    <recommendedName>
        <fullName evidence="13">Cytochrome b561 and DOMON domain-containing protein</fullName>
    </recommendedName>
</protein>
<gene>
    <name evidence="11" type="ORF">RJ640_003983</name>
</gene>
<sequence>MESRFKVSPRLRLVLLVFVFGTVLWEPNIVLAEQSGDGAIEGMAELCSVDLRAFLPPPYGTLENTVCRPVWNTHLLRYSQTNDHVVTIVLSAIYTTGWVGIGFSKDGMMINSSAMVGWIGEGGHARIKQYYVGGFNSSEIIQDKGELPLTSVPPYVGTQGATIYLAFQLKFAARLKTQPILLAFSSRLPRYHHHSHRHLLTHHDDKTTILFDFSKGTIGSFAMSKDSGSAGRIRRTHGILSMLGWGLILPYGAIVARYLRHRDPLWFYLHTVIQFMGFIIAVAAVVVGVSLYGTLNAHFPAHRGIGIFALVLSILQVLAFFLRPSKDSKNRRYWNWYHHWVGRIALFFGAVNIVLGIHAGEAGNGWKITYGFLLGIALVLCSALEALAMLRRSETSANHPAFQMDPVESSVQKL</sequence>
<dbReference type="Gene3D" id="1.20.120.1770">
    <property type="match status" value="1"/>
</dbReference>
<organism evidence="11 12">
    <name type="scientific">Escallonia rubra</name>
    <dbReference type="NCBI Taxonomy" id="112253"/>
    <lineage>
        <taxon>Eukaryota</taxon>
        <taxon>Viridiplantae</taxon>
        <taxon>Streptophyta</taxon>
        <taxon>Embryophyta</taxon>
        <taxon>Tracheophyta</taxon>
        <taxon>Spermatophyta</taxon>
        <taxon>Magnoliopsida</taxon>
        <taxon>eudicotyledons</taxon>
        <taxon>Gunneridae</taxon>
        <taxon>Pentapetalae</taxon>
        <taxon>asterids</taxon>
        <taxon>campanulids</taxon>
        <taxon>Escalloniales</taxon>
        <taxon>Escalloniaceae</taxon>
        <taxon>Escallonia</taxon>
    </lineage>
</organism>
<keyword evidence="3 8" id="KW-0812">Transmembrane</keyword>
<keyword evidence="4" id="KW-0732">Signal</keyword>
<evidence type="ECO:0008006" key="13">
    <source>
        <dbReference type="Google" id="ProtNLM"/>
    </source>
</evidence>
<evidence type="ECO:0000256" key="6">
    <source>
        <dbReference type="ARBA" id="ARBA00022989"/>
    </source>
</evidence>
<keyword evidence="12" id="KW-1185">Reference proteome</keyword>
<dbReference type="SMART" id="SM00665">
    <property type="entry name" value="B561"/>
    <property type="match status" value="1"/>
</dbReference>
<dbReference type="SMART" id="SM00664">
    <property type="entry name" value="DoH"/>
    <property type="match status" value="1"/>
</dbReference>
<evidence type="ECO:0000256" key="4">
    <source>
        <dbReference type="ARBA" id="ARBA00022729"/>
    </source>
</evidence>
<evidence type="ECO:0000313" key="11">
    <source>
        <dbReference type="EMBL" id="KAK2993871.1"/>
    </source>
</evidence>
<accession>A0AA88UTJ6</accession>
<keyword evidence="5" id="KW-0249">Electron transport</keyword>
<dbReference type="InterPro" id="IPR005018">
    <property type="entry name" value="DOMON_domain"/>
</dbReference>
<feature type="transmembrane region" description="Helical" evidence="8">
    <location>
        <begin position="369"/>
        <end position="390"/>
    </location>
</feature>
<evidence type="ECO:0000259" key="9">
    <source>
        <dbReference type="PROSITE" id="PS50836"/>
    </source>
</evidence>
<feature type="transmembrane region" description="Helical" evidence="8">
    <location>
        <begin position="266"/>
        <end position="292"/>
    </location>
</feature>
<keyword evidence="6 8" id="KW-1133">Transmembrane helix</keyword>
<comment type="subcellular location">
    <subcellularLocation>
        <location evidence="1">Membrane</location>
    </subcellularLocation>
</comment>
<dbReference type="PANTHER" id="PTHR23130">
    <property type="entry name" value="CYTOCHROME B561 AND DOMON DOMAIN-CONTAINING PROTEIN"/>
    <property type="match status" value="1"/>
</dbReference>
<dbReference type="CDD" id="cd08760">
    <property type="entry name" value="Cyt_b561_FRRS1_like"/>
    <property type="match status" value="1"/>
</dbReference>
<evidence type="ECO:0000256" key="7">
    <source>
        <dbReference type="ARBA" id="ARBA00023136"/>
    </source>
</evidence>
<dbReference type="InterPro" id="IPR006593">
    <property type="entry name" value="Cyt_b561/ferric_Rdtase_TM"/>
</dbReference>
<evidence type="ECO:0000256" key="5">
    <source>
        <dbReference type="ARBA" id="ARBA00022982"/>
    </source>
</evidence>